<keyword evidence="1" id="KW-0472">Membrane</keyword>
<sequence length="87" mass="9628">MSGIWDKLCGIAPLLKSSLALVLALLFLSLFTFPAVTPGSETYYISLINLALLGCLLVFHVVVLFVCKRVHTEDLEGKKELEVFDDQ</sequence>
<name>A0A3N6P5X3_NATCH</name>
<dbReference type="AlphaFoldDB" id="A0A3N6P5X3"/>
<dbReference type="Proteomes" id="UP000282323">
    <property type="component" value="Unassembled WGS sequence"/>
</dbReference>
<dbReference type="EMBL" id="REGA01000013">
    <property type="protein sequence ID" value="RQG93619.1"/>
    <property type="molecule type" value="Genomic_DNA"/>
</dbReference>
<comment type="caution">
    <text evidence="2">The sequence shown here is derived from an EMBL/GenBank/DDBJ whole genome shotgun (WGS) entry which is preliminary data.</text>
</comment>
<reference evidence="2 3" key="1">
    <citation type="submission" date="2018-10" db="EMBL/GenBank/DDBJ databases">
        <title>Natrarchaeobius chitinivorans gen. nov., sp. nov., and Natrarchaeobius haloalkaliphilus sp. nov., alkaliphilic, chitin-utilizing haloarchaea from hypersaline alkaline lakes.</title>
        <authorList>
            <person name="Sorokin D.Y."/>
            <person name="Elcheninov A.G."/>
            <person name="Kostrikina N.A."/>
            <person name="Bale N.J."/>
            <person name="Sinninghe Damste J.S."/>
            <person name="Khijniak T.V."/>
            <person name="Kublanov I.V."/>
            <person name="Toshchakov S.V."/>
        </authorList>
    </citation>
    <scope>NUCLEOTIDE SEQUENCE [LARGE SCALE GENOMIC DNA]</scope>
    <source>
        <strain evidence="2 3">AArcht4T</strain>
    </source>
</reference>
<gene>
    <name evidence="2" type="ORF">EA473_14945</name>
</gene>
<dbReference type="RefSeq" id="WP_124196396.1">
    <property type="nucleotide sequence ID" value="NZ_REGA01000013.1"/>
</dbReference>
<organism evidence="2 3">
    <name type="scientific">Natrarchaeobius chitinivorans</name>
    <dbReference type="NCBI Taxonomy" id="1679083"/>
    <lineage>
        <taxon>Archaea</taxon>
        <taxon>Methanobacteriati</taxon>
        <taxon>Methanobacteriota</taxon>
        <taxon>Stenosarchaea group</taxon>
        <taxon>Halobacteria</taxon>
        <taxon>Halobacteriales</taxon>
        <taxon>Natrialbaceae</taxon>
        <taxon>Natrarchaeobius</taxon>
    </lineage>
</organism>
<evidence type="ECO:0000313" key="3">
    <source>
        <dbReference type="Proteomes" id="UP000282323"/>
    </source>
</evidence>
<evidence type="ECO:0000313" key="2">
    <source>
        <dbReference type="EMBL" id="RQG93619.1"/>
    </source>
</evidence>
<keyword evidence="1" id="KW-0812">Transmembrane</keyword>
<feature type="transmembrane region" description="Helical" evidence="1">
    <location>
        <begin position="44"/>
        <end position="67"/>
    </location>
</feature>
<proteinExistence type="predicted"/>
<keyword evidence="3" id="KW-1185">Reference proteome</keyword>
<keyword evidence="1" id="KW-1133">Transmembrane helix</keyword>
<accession>A0A3N6P5X3</accession>
<evidence type="ECO:0000256" key="1">
    <source>
        <dbReference type="SAM" id="Phobius"/>
    </source>
</evidence>
<protein>
    <submittedName>
        <fullName evidence="2">Uncharacterized protein</fullName>
    </submittedName>
</protein>